<reference evidence="6" key="2">
    <citation type="journal article" date="2021" name="PeerJ">
        <title>Extensive microbial diversity within the chicken gut microbiome revealed by metagenomics and culture.</title>
        <authorList>
            <person name="Gilroy R."/>
            <person name="Ravi A."/>
            <person name="Getino M."/>
            <person name="Pursley I."/>
            <person name="Horton D.L."/>
            <person name="Alikhan N.F."/>
            <person name="Baker D."/>
            <person name="Gharbi K."/>
            <person name="Hall N."/>
            <person name="Watson M."/>
            <person name="Adriaenssens E.M."/>
            <person name="Foster-Nyarko E."/>
            <person name="Jarju S."/>
            <person name="Secka A."/>
            <person name="Antonio M."/>
            <person name="Oren A."/>
            <person name="Chaudhuri R.R."/>
            <person name="La Ragione R."/>
            <person name="Hildebrand F."/>
            <person name="Pallen M.J."/>
        </authorList>
    </citation>
    <scope>NUCLEOTIDE SEQUENCE</scope>
    <source>
        <strain evidence="6">ChiHile30-977</strain>
    </source>
</reference>
<keyword evidence="2" id="KW-0238">DNA-binding</keyword>
<comment type="caution">
    <text evidence="6">The sequence shown here is derived from an EMBL/GenBank/DDBJ whole genome shotgun (WGS) entry which is preliminary data.</text>
</comment>
<evidence type="ECO:0000256" key="2">
    <source>
        <dbReference type="ARBA" id="ARBA00023125"/>
    </source>
</evidence>
<evidence type="ECO:0000256" key="4">
    <source>
        <dbReference type="SAM" id="Phobius"/>
    </source>
</evidence>
<dbReference type="GO" id="GO:0043565">
    <property type="term" value="F:sequence-specific DNA binding"/>
    <property type="evidence" value="ECO:0007669"/>
    <property type="project" value="InterPro"/>
</dbReference>
<keyword evidence="4" id="KW-0472">Membrane</keyword>
<dbReference type="Pfam" id="PF12833">
    <property type="entry name" value="HTH_18"/>
    <property type="match status" value="1"/>
</dbReference>
<dbReference type="GO" id="GO:0003700">
    <property type="term" value="F:DNA-binding transcription factor activity"/>
    <property type="evidence" value="ECO:0007669"/>
    <property type="project" value="InterPro"/>
</dbReference>
<keyword evidence="3" id="KW-0804">Transcription</keyword>
<evidence type="ECO:0000256" key="3">
    <source>
        <dbReference type="ARBA" id="ARBA00023163"/>
    </source>
</evidence>
<feature type="transmembrane region" description="Helical" evidence="4">
    <location>
        <begin position="295"/>
        <end position="322"/>
    </location>
</feature>
<dbReference type="PROSITE" id="PS01124">
    <property type="entry name" value="HTH_ARAC_FAMILY_2"/>
    <property type="match status" value="1"/>
</dbReference>
<dbReference type="Proteomes" id="UP000886819">
    <property type="component" value="Unassembled WGS sequence"/>
</dbReference>
<gene>
    <name evidence="6" type="ORF">IAA66_00010</name>
</gene>
<protein>
    <submittedName>
        <fullName evidence="6">Helix-turn-helix transcriptional regulator</fullName>
    </submittedName>
</protein>
<evidence type="ECO:0000256" key="1">
    <source>
        <dbReference type="ARBA" id="ARBA00023015"/>
    </source>
</evidence>
<dbReference type="AlphaFoldDB" id="A0A9D1CHC2"/>
<dbReference type="InterPro" id="IPR018060">
    <property type="entry name" value="HTH_AraC"/>
</dbReference>
<feature type="domain" description="HTH araC/xylS-type" evidence="5">
    <location>
        <begin position="663"/>
        <end position="762"/>
    </location>
</feature>
<dbReference type="SUPFAM" id="SSF46689">
    <property type="entry name" value="Homeodomain-like"/>
    <property type="match status" value="2"/>
</dbReference>
<dbReference type="EMBL" id="DVFI01000001">
    <property type="protein sequence ID" value="HIQ61956.1"/>
    <property type="molecule type" value="Genomic_DNA"/>
</dbReference>
<dbReference type="InterPro" id="IPR009057">
    <property type="entry name" value="Homeodomain-like_sf"/>
</dbReference>
<keyword evidence="4" id="KW-1133">Transmembrane helix</keyword>
<evidence type="ECO:0000313" key="6">
    <source>
        <dbReference type="EMBL" id="HIQ61956.1"/>
    </source>
</evidence>
<dbReference type="Gene3D" id="1.10.10.60">
    <property type="entry name" value="Homeodomain-like"/>
    <property type="match status" value="2"/>
</dbReference>
<evidence type="ECO:0000259" key="5">
    <source>
        <dbReference type="PROSITE" id="PS01124"/>
    </source>
</evidence>
<dbReference type="PANTHER" id="PTHR43280:SF2">
    <property type="entry name" value="HTH-TYPE TRANSCRIPTIONAL REGULATOR EXSA"/>
    <property type="match status" value="1"/>
</dbReference>
<keyword evidence="1" id="KW-0805">Transcription regulation</keyword>
<organism evidence="6 7">
    <name type="scientific">Candidatus Avichristensenella intestinipullorum</name>
    <dbReference type="NCBI Taxonomy" id="2840693"/>
    <lineage>
        <taxon>Bacteria</taxon>
        <taxon>Bacillati</taxon>
        <taxon>Bacillota</taxon>
        <taxon>Clostridia</taxon>
        <taxon>Candidatus Avichristensenella</taxon>
    </lineage>
</organism>
<dbReference type="PANTHER" id="PTHR43280">
    <property type="entry name" value="ARAC-FAMILY TRANSCRIPTIONAL REGULATOR"/>
    <property type="match status" value="1"/>
</dbReference>
<sequence>MRKTAGRSLLWQTFFRYGGLLIAAAVVFGAVVGYQNVSVLVRESETLIASSLTTSAAWMDARVAEMDAIAYHIVDSSLLYPYEIFRNGYTAAQATNLLNSYKNANAYLSDIVLYYDESVAALFDAEPRYFTTTGPMDAETFWHYIHPVSSGRLSPGLVVTMPQQSMLIHPVTETVKNQERRFLLYLTPAGKMPMWENHRGLILFFIEESVVNEGLARTALLYDGVLGVYNTDGDAMYRYGEAPQTLDGHILDMVQDAGGQPVIAHTGSGVCVALRTQAHGLTYVLTLPAGFNAPAIYSAIASLLPFVALLTILALWGAYLLLRPLFRPMQQLKDMLRPYSLQSDESLSGIVYSIRELEAHRDRLESLGSQRATLARIQFLHNLLQGAFQSREEMESQMRLCECDCGAARYVVLCCRLVPAPETNERILDLCAAAMHVLTETDRLADEVRFAVPEGGPNEVSVLCGLPPETDASAHLESLYHTARAVFEGETGAKLVCACSEVGSGLMEVSALYLHARSALSGAFVRGNARLLRWEGTRRDANIGWYPVELEEALHRALTFAKADEACLLARRIEAEVRARELPEYAAKSVCLSLVRNLLRLEASLQTGVEDDQPYRTLIARIEAPGTTLDGFAGALCEMCEDFCARRARAAAPGDAQQREHCRQVKDFFQSHYPDSTLTLAGIAARFHLSEGHLSRIFKACTGTSVMQYLDTLRMENAKALLRRTDASLDEILKRCGYVDKSNFIRKFRRHNGVTPMNYREMMRIQKRSQTDA</sequence>
<proteinExistence type="predicted"/>
<accession>A0A9D1CHC2</accession>
<dbReference type="SMART" id="SM00342">
    <property type="entry name" value="HTH_ARAC"/>
    <property type="match status" value="1"/>
</dbReference>
<name>A0A9D1CHC2_9FIRM</name>
<evidence type="ECO:0000313" key="7">
    <source>
        <dbReference type="Proteomes" id="UP000886819"/>
    </source>
</evidence>
<reference evidence="6" key="1">
    <citation type="submission" date="2020-10" db="EMBL/GenBank/DDBJ databases">
        <authorList>
            <person name="Gilroy R."/>
        </authorList>
    </citation>
    <scope>NUCLEOTIDE SEQUENCE</scope>
    <source>
        <strain evidence="6">ChiHile30-977</strain>
    </source>
</reference>
<keyword evidence="4" id="KW-0812">Transmembrane</keyword>